<evidence type="ECO:0000313" key="7">
    <source>
        <dbReference type="EMBL" id="CUR51102.1"/>
    </source>
</evidence>
<dbReference type="Gene3D" id="1.10.1200.60">
    <property type="match status" value="1"/>
</dbReference>
<keyword evidence="2 4" id="KW-0689">Ribosomal protein</keyword>
<evidence type="ECO:0000259" key="6">
    <source>
        <dbReference type="SMART" id="SM01416"/>
    </source>
</evidence>
<dbReference type="NCBIfam" id="NF006343">
    <property type="entry name" value="PRK08570.1"/>
    <property type="match status" value="1"/>
</dbReference>
<comment type="function">
    <text evidence="4">Binds to the 23S rRNA.</text>
</comment>
<keyword evidence="3 4" id="KW-0687">Ribonucleoprotein</keyword>
<evidence type="ECO:0000256" key="5">
    <source>
        <dbReference type="SAM" id="MobiDB-lite"/>
    </source>
</evidence>
<keyword evidence="4" id="KW-0699">rRNA-binding</keyword>
<organism evidence="7 8">
    <name type="scientific">Nitrosotalea devaniterrae</name>
    <dbReference type="NCBI Taxonomy" id="1078905"/>
    <lineage>
        <taxon>Archaea</taxon>
        <taxon>Nitrososphaerota</taxon>
        <taxon>Nitrososphaeria</taxon>
        <taxon>Nitrosotaleales</taxon>
        <taxon>Nitrosotaleaceae</taxon>
        <taxon>Nitrosotalea</taxon>
    </lineage>
</organism>
<feature type="domain" description="Large ribosomal subunit protein eL19" evidence="6">
    <location>
        <begin position="4"/>
        <end position="146"/>
    </location>
</feature>
<dbReference type="GO" id="GO:0070180">
    <property type="term" value="F:large ribosomal subunit rRNA binding"/>
    <property type="evidence" value="ECO:0007669"/>
    <property type="project" value="UniProtKB-UniRule"/>
</dbReference>
<proteinExistence type="inferred from homology"/>
<dbReference type="KEGG" id="ndv:NDEV_0337"/>
<dbReference type="SMART" id="SM01416">
    <property type="entry name" value="Ribosomal_L19e"/>
    <property type="match status" value="1"/>
</dbReference>
<dbReference type="EMBL" id="LN890280">
    <property type="protein sequence ID" value="CUR51102.1"/>
    <property type="molecule type" value="Genomic_DNA"/>
</dbReference>
<dbReference type="AlphaFoldDB" id="A0A128A183"/>
<dbReference type="GO" id="GO:0006412">
    <property type="term" value="P:translation"/>
    <property type="evidence" value="ECO:0007669"/>
    <property type="project" value="UniProtKB-UniRule"/>
</dbReference>
<comment type="similarity">
    <text evidence="1 4">Belongs to the eukaryotic ribosomal protein eL19 family.</text>
</comment>
<dbReference type="InterPro" id="IPR000196">
    <property type="entry name" value="Ribosomal_eL19_dom"/>
</dbReference>
<sequence>MVVNLKSKRQLVSRILGVGVGRVRFDPEYLDDVTDAITRDNIRSLITAGTIQVKPIVGTSKGRAHFKKSQRRKRGTKQGSKKGRKGSRVGKKEVYVKRIRAMRHQLKVSKSRKEIPNESYWKLYKQVGGNQVRNLAHLRSLIEEVRSKK</sequence>
<keyword evidence="4" id="KW-0694">RNA-binding</keyword>
<dbReference type="GO" id="GO:0022625">
    <property type="term" value="C:cytosolic large ribosomal subunit"/>
    <property type="evidence" value="ECO:0007669"/>
    <property type="project" value="InterPro"/>
</dbReference>
<keyword evidence="8" id="KW-1185">Reference proteome</keyword>
<comment type="subunit">
    <text evidence="4">Part of the 50S ribosomal subunit.</text>
</comment>
<dbReference type="Gene3D" id="1.10.1650.10">
    <property type="match status" value="1"/>
</dbReference>
<gene>
    <name evidence="4 7" type="primary">rpl19e</name>
    <name evidence="7" type="ORF">NDEV_0337</name>
</gene>
<dbReference type="InterPro" id="IPR015972">
    <property type="entry name" value="Ribosomal_eL19_dom1"/>
</dbReference>
<evidence type="ECO:0000256" key="1">
    <source>
        <dbReference type="ARBA" id="ARBA00011082"/>
    </source>
</evidence>
<dbReference type="GO" id="GO:0003735">
    <property type="term" value="F:structural constituent of ribosome"/>
    <property type="evidence" value="ECO:0007669"/>
    <property type="project" value="InterPro"/>
</dbReference>
<feature type="region of interest" description="Disordered" evidence="5">
    <location>
        <begin position="58"/>
        <end position="91"/>
    </location>
</feature>
<accession>A0A128A183</accession>
<dbReference type="InterPro" id="IPR039547">
    <property type="entry name" value="Ribosomal_eL19"/>
</dbReference>
<dbReference type="Pfam" id="PF25476">
    <property type="entry name" value="Ribosomal_L19e_C"/>
    <property type="match status" value="1"/>
</dbReference>
<evidence type="ECO:0000256" key="3">
    <source>
        <dbReference type="ARBA" id="ARBA00023274"/>
    </source>
</evidence>
<reference evidence="8" key="1">
    <citation type="submission" date="2015-10" db="EMBL/GenBank/DDBJ databases">
        <authorList>
            <person name="Lehtovirta-Morley L.E."/>
            <person name="Vieille C."/>
        </authorList>
    </citation>
    <scope>NUCLEOTIDE SEQUENCE [LARGE SCALE GENOMIC DNA]</scope>
</reference>
<protein>
    <recommendedName>
        <fullName evidence="4">Large ribosomal subunit protein eL19</fullName>
    </recommendedName>
</protein>
<evidence type="ECO:0000256" key="2">
    <source>
        <dbReference type="ARBA" id="ARBA00022980"/>
    </source>
</evidence>
<dbReference type="Pfam" id="PF01280">
    <property type="entry name" value="Ribosomal_L19e"/>
    <property type="match status" value="1"/>
</dbReference>
<feature type="compositionally biased region" description="Basic residues" evidence="5">
    <location>
        <begin position="62"/>
        <end position="89"/>
    </location>
</feature>
<dbReference type="InterPro" id="IPR057259">
    <property type="entry name" value="Ribosomal_L19e"/>
</dbReference>
<dbReference type="HAMAP" id="MF_01475">
    <property type="entry name" value="Ribosomal_eL19"/>
    <property type="match status" value="1"/>
</dbReference>
<evidence type="ECO:0000256" key="4">
    <source>
        <dbReference type="HAMAP-Rule" id="MF_01475"/>
    </source>
</evidence>
<dbReference type="Proteomes" id="UP000196239">
    <property type="component" value="Chromosome 1"/>
</dbReference>
<name>A0A128A183_9ARCH</name>
<dbReference type="InterPro" id="IPR035970">
    <property type="entry name" value="60S_ribosomal_eL19_sf"/>
</dbReference>
<dbReference type="PANTHER" id="PTHR10722">
    <property type="entry name" value="60S RIBOSOMAL PROTEIN L19"/>
    <property type="match status" value="1"/>
</dbReference>
<dbReference type="InterPro" id="IPR015974">
    <property type="entry name" value="Ribosomal_eL19_dom3"/>
</dbReference>
<dbReference type="SUPFAM" id="SSF48140">
    <property type="entry name" value="Ribosomal protein L19 (L19e)"/>
    <property type="match status" value="1"/>
</dbReference>
<dbReference type="InterPro" id="IPR057260">
    <property type="entry name" value="Ribosomal_L19e_C"/>
</dbReference>
<evidence type="ECO:0000313" key="8">
    <source>
        <dbReference type="Proteomes" id="UP000196239"/>
    </source>
</evidence>